<accession>A0AA86NDD5</accession>
<dbReference type="InterPro" id="IPR001611">
    <property type="entry name" value="Leu-rich_rpt"/>
</dbReference>
<evidence type="ECO:0000256" key="2">
    <source>
        <dbReference type="ARBA" id="ARBA00022737"/>
    </source>
</evidence>
<reference evidence="4 5" key="2">
    <citation type="submission" date="2024-07" db="EMBL/GenBank/DDBJ databases">
        <authorList>
            <person name="Akdeniz Z."/>
        </authorList>
    </citation>
    <scope>NUCLEOTIDE SEQUENCE [LARGE SCALE GENOMIC DNA]</scope>
</reference>
<dbReference type="EMBL" id="CAXDID020000215">
    <property type="protein sequence ID" value="CAL6057669.1"/>
    <property type="molecule type" value="Genomic_DNA"/>
</dbReference>
<dbReference type="Pfam" id="PF00560">
    <property type="entry name" value="LRR_1"/>
    <property type="match status" value="1"/>
</dbReference>
<name>A0AA86NDD5_9EUKA</name>
<dbReference type="Pfam" id="PF12799">
    <property type="entry name" value="LRR_4"/>
    <property type="match status" value="2"/>
</dbReference>
<dbReference type="InterPro" id="IPR050836">
    <property type="entry name" value="SDS22/Internalin_LRR"/>
</dbReference>
<sequence>MNLSDEDFEELYRDDIEDETLEIEDDIELQSISFVNKLPVSKLILSQCCGGITLQRTASNITNLTIYQCELSSINWIKQMMQLRELDLSVNNISDISELSYLTALKKLDLDANRITDISALSKLVKLQVLSVFGNQIRDIQYISNLVNLEILNISNNQIIDISALRNIKQLRELFMQNNQVVHIESLINLNLQYLDLSHNFIFDLKSIAHKHGYLKMSQKAPTPVQTLFSNKLKSIFKLNYDIYTIQKHSHKYHQQTVNKINGVKSELQKAVKCHTELSQALMILTQTEDRSFLQ</sequence>
<dbReference type="EMBL" id="CATOUU010000137">
    <property type="protein sequence ID" value="CAI9917687.1"/>
    <property type="molecule type" value="Genomic_DNA"/>
</dbReference>
<gene>
    <name evidence="4" type="ORF">HINF_LOCUS47618</name>
    <name evidence="3" type="ORF">HINF_LOCUS5332</name>
</gene>
<reference evidence="3" key="1">
    <citation type="submission" date="2023-06" db="EMBL/GenBank/DDBJ databases">
        <authorList>
            <person name="Kurt Z."/>
        </authorList>
    </citation>
    <scope>NUCLEOTIDE SEQUENCE</scope>
</reference>
<evidence type="ECO:0000313" key="4">
    <source>
        <dbReference type="EMBL" id="CAL6057669.1"/>
    </source>
</evidence>
<dbReference type="PANTHER" id="PTHR46652">
    <property type="entry name" value="LEUCINE-RICH REPEAT AND IQ DOMAIN-CONTAINING PROTEIN 1-RELATED"/>
    <property type="match status" value="1"/>
</dbReference>
<dbReference type="PANTHER" id="PTHR46652:SF3">
    <property type="entry name" value="LEUCINE-RICH REPEAT-CONTAINING PROTEIN 9"/>
    <property type="match status" value="1"/>
</dbReference>
<evidence type="ECO:0000256" key="1">
    <source>
        <dbReference type="ARBA" id="ARBA00022614"/>
    </source>
</evidence>
<evidence type="ECO:0000313" key="3">
    <source>
        <dbReference type="EMBL" id="CAI9917687.1"/>
    </source>
</evidence>
<organism evidence="3">
    <name type="scientific">Hexamita inflata</name>
    <dbReference type="NCBI Taxonomy" id="28002"/>
    <lineage>
        <taxon>Eukaryota</taxon>
        <taxon>Metamonada</taxon>
        <taxon>Diplomonadida</taxon>
        <taxon>Hexamitidae</taxon>
        <taxon>Hexamitinae</taxon>
        <taxon>Hexamita</taxon>
    </lineage>
</organism>
<evidence type="ECO:0000313" key="5">
    <source>
        <dbReference type="Proteomes" id="UP001642409"/>
    </source>
</evidence>
<comment type="caution">
    <text evidence="3">The sequence shown here is derived from an EMBL/GenBank/DDBJ whole genome shotgun (WGS) entry which is preliminary data.</text>
</comment>
<proteinExistence type="predicted"/>
<dbReference type="Proteomes" id="UP001642409">
    <property type="component" value="Unassembled WGS sequence"/>
</dbReference>
<dbReference type="AlphaFoldDB" id="A0AA86NDD5"/>
<keyword evidence="5" id="KW-1185">Reference proteome</keyword>
<keyword evidence="2" id="KW-0677">Repeat</keyword>
<dbReference type="SUPFAM" id="SSF52058">
    <property type="entry name" value="L domain-like"/>
    <property type="match status" value="1"/>
</dbReference>
<dbReference type="SMART" id="SM00369">
    <property type="entry name" value="LRR_TYP"/>
    <property type="match status" value="4"/>
</dbReference>
<protein>
    <submittedName>
        <fullName evidence="3">Leucine-rich repeat domain-containing protein</fullName>
    </submittedName>
    <submittedName>
        <fullName evidence="4">Leucine-rich_repeat domain-containing protein</fullName>
    </submittedName>
</protein>
<dbReference type="PROSITE" id="PS51450">
    <property type="entry name" value="LRR"/>
    <property type="match status" value="6"/>
</dbReference>
<dbReference type="SMART" id="SM00365">
    <property type="entry name" value="LRR_SD22"/>
    <property type="match status" value="5"/>
</dbReference>
<keyword evidence="1" id="KW-0433">Leucine-rich repeat</keyword>
<dbReference type="InterPro" id="IPR003591">
    <property type="entry name" value="Leu-rich_rpt_typical-subtyp"/>
</dbReference>
<dbReference type="Gene3D" id="3.80.10.10">
    <property type="entry name" value="Ribonuclease Inhibitor"/>
    <property type="match status" value="1"/>
</dbReference>
<dbReference type="PRINTS" id="PR00019">
    <property type="entry name" value="LEURICHRPT"/>
</dbReference>
<dbReference type="InterPro" id="IPR032675">
    <property type="entry name" value="LRR_dom_sf"/>
</dbReference>
<dbReference type="InterPro" id="IPR025875">
    <property type="entry name" value="Leu-rich_rpt_4"/>
</dbReference>